<dbReference type="GO" id="GO:0003729">
    <property type="term" value="F:mRNA binding"/>
    <property type="evidence" value="ECO:0007669"/>
    <property type="project" value="UniProtKB-ARBA"/>
</dbReference>
<evidence type="ECO:0000256" key="1">
    <source>
        <dbReference type="ARBA" id="ARBA00004331"/>
    </source>
</evidence>
<keyword evidence="14" id="KW-1185">Reference proteome</keyword>
<evidence type="ECO:0000256" key="8">
    <source>
        <dbReference type="ARBA" id="ARBA00022884"/>
    </source>
</evidence>
<dbReference type="GO" id="GO:0017148">
    <property type="term" value="P:negative regulation of translation"/>
    <property type="evidence" value="ECO:0007669"/>
    <property type="project" value="UniProtKB-ARBA"/>
</dbReference>
<evidence type="ECO:0000259" key="12">
    <source>
        <dbReference type="SMART" id="SM01328"/>
    </source>
</evidence>
<keyword evidence="8" id="KW-0694">RNA-binding</keyword>
<evidence type="ECO:0000256" key="3">
    <source>
        <dbReference type="ARBA" id="ARBA00022490"/>
    </source>
</evidence>
<evidence type="ECO:0000256" key="7">
    <source>
        <dbReference type="ARBA" id="ARBA00022833"/>
    </source>
</evidence>
<evidence type="ECO:0000313" key="14">
    <source>
        <dbReference type="Proteomes" id="UP001153269"/>
    </source>
</evidence>
<protein>
    <recommendedName>
        <fullName evidence="12">3CxxC-type domain-containing protein</fullName>
    </recommendedName>
</protein>
<comment type="caution">
    <text evidence="13">The sequence shown here is derived from an EMBL/GenBank/DDBJ whole genome shotgun (WGS) entry which is preliminary data.</text>
</comment>
<dbReference type="PANTHER" id="PTHR31054:SF5">
    <property type="entry name" value="PROTEIN ZAR1-LIKE"/>
    <property type="match status" value="1"/>
</dbReference>
<evidence type="ECO:0000256" key="4">
    <source>
        <dbReference type="ARBA" id="ARBA00022723"/>
    </source>
</evidence>
<evidence type="ECO:0000313" key="13">
    <source>
        <dbReference type="EMBL" id="CAB1458215.1"/>
    </source>
</evidence>
<dbReference type="GO" id="GO:0006412">
    <property type="term" value="P:translation"/>
    <property type="evidence" value="ECO:0007669"/>
    <property type="project" value="TreeGrafter"/>
</dbReference>
<keyword evidence="4" id="KW-0479">Metal-binding</keyword>
<comment type="subcellular location">
    <subcellularLocation>
        <location evidence="1">Cytoplasm</location>
        <location evidence="1">Cytoplasmic ribonucleoprotein granule</location>
    </subcellularLocation>
</comment>
<dbReference type="EMBL" id="CADEAL010004377">
    <property type="protein sequence ID" value="CAB1458215.1"/>
    <property type="molecule type" value="Genomic_DNA"/>
</dbReference>
<accession>A0A9N7W1E4</accession>
<evidence type="ECO:0000256" key="9">
    <source>
        <dbReference type="ARBA" id="ARBA00022943"/>
    </source>
</evidence>
<dbReference type="SMART" id="SM01328">
    <property type="entry name" value="zf-3CxxC"/>
    <property type="match status" value="1"/>
</dbReference>
<evidence type="ECO:0000256" key="11">
    <source>
        <dbReference type="ARBA" id="ARBA00049576"/>
    </source>
</evidence>
<dbReference type="Pfam" id="PF13695">
    <property type="entry name" value="Zn_ribbon_3CxxC"/>
    <property type="match status" value="1"/>
</dbReference>
<sequence>MAGCHGSVMEGFLTTLPPFSQFITPQGLDYLELCRATLSLGGPGALRWANTQECGVQVNAKVDKTVQCSLGPKTLLGPETLLGLARERPGASKLAQSPCPELGTARQYETPPRFLRRVSLYPPFLEQRYGFLHCKTCSIWWESAYVWCSSGTCKVYYKQLCRRCQAGLNPYRVEPIICKDCSLTSCSCVGKHRHININGLHRQELCSRCKGTRLSCDSTHSFKYTF</sequence>
<proteinExistence type="inferred from homology"/>
<keyword evidence="2" id="KW-0217">Developmental protein</keyword>
<evidence type="ECO:0000256" key="10">
    <source>
        <dbReference type="ARBA" id="ARBA00034699"/>
    </source>
</evidence>
<evidence type="ECO:0000256" key="2">
    <source>
        <dbReference type="ARBA" id="ARBA00022473"/>
    </source>
</evidence>
<evidence type="ECO:0000256" key="5">
    <source>
        <dbReference type="ARBA" id="ARBA00022771"/>
    </source>
</evidence>
<feature type="domain" description="3CxxC-type" evidence="12">
    <location>
        <begin position="127"/>
        <end position="212"/>
    </location>
</feature>
<keyword evidence="7" id="KW-0862">Zinc</keyword>
<dbReference type="InterPro" id="IPR026775">
    <property type="entry name" value="Zar1"/>
</dbReference>
<keyword evidence="5" id="KW-0863">Zinc-finger</keyword>
<evidence type="ECO:0000256" key="6">
    <source>
        <dbReference type="ARBA" id="ARBA00022782"/>
    </source>
</evidence>
<comment type="similarity">
    <text evidence="10">Belongs to the ZAR1 family.</text>
</comment>
<reference evidence="13" key="1">
    <citation type="submission" date="2020-03" db="EMBL/GenBank/DDBJ databases">
        <authorList>
            <person name="Weist P."/>
        </authorList>
    </citation>
    <scope>NUCLEOTIDE SEQUENCE</scope>
</reference>
<comment type="function">
    <text evidence="11">mRNA-binding protein required for maternal mRNA storage, translation and degradation during oocyte maturation. Probably promotes formation of some phase-separated membraneless compartment that stores maternal mRNAs in oocytes: acts by undergoing liquid-liquid phase separation upon binding to maternal mRNAs. Binds to the 3'-UTR of maternal mRNAs, inhibiting their translation.</text>
</comment>
<dbReference type="GO" id="GO:0036464">
    <property type="term" value="C:cytoplasmic ribonucleoprotein granule"/>
    <property type="evidence" value="ECO:0007669"/>
    <property type="project" value="UniProtKB-SubCell"/>
</dbReference>
<organism evidence="13 14">
    <name type="scientific">Pleuronectes platessa</name>
    <name type="common">European plaice</name>
    <dbReference type="NCBI Taxonomy" id="8262"/>
    <lineage>
        <taxon>Eukaryota</taxon>
        <taxon>Metazoa</taxon>
        <taxon>Chordata</taxon>
        <taxon>Craniata</taxon>
        <taxon>Vertebrata</taxon>
        <taxon>Euteleostomi</taxon>
        <taxon>Actinopterygii</taxon>
        <taxon>Neopterygii</taxon>
        <taxon>Teleostei</taxon>
        <taxon>Neoteleostei</taxon>
        <taxon>Acanthomorphata</taxon>
        <taxon>Carangaria</taxon>
        <taxon>Pleuronectiformes</taxon>
        <taxon>Pleuronectoidei</taxon>
        <taxon>Pleuronectidae</taxon>
        <taxon>Pleuronectes</taxon>
    </lineage>
</organism>
<dbReference type="PANTHER" id="PTHR31054">
    <property type="entry name" value="ZYGOTE ARREST PROTEIN 1-LIKE ISOFORM X1"/>
    <property type="match status" value="1"/>
</dbReference>
<dbReference type="Proteomes" id="UP001153269">
    <property type="component" value="Unassembled WGS sequence"/>
</dbReference>
<dbReference type="GO" id="GO:0008270">
    <property type="term" value="F:zinc ion binding"/>
    <property type="evidence" value="ECO:0007669"/>
    <property type="project" value="UniProtKB-KW"/>
</dbReference>
<keyword evidence="9" id="KW-0896">Oogenesis</keyword>
<name>A0A9N7W1E4_PLEPL</name>
<dbReference type="AlphaFoldDB" id="A0A9N7W1E4"/>
<keyword evidence="3" id="KW-0963">Cytoplasm</keyword>
<keyword evidence="6" id="KW-0221">Differentiation</keyword>
<dbReference type="InterPro" id="IPR027377">
    <property type="entry name" value="ZAR1/RTP1-5-like_Znf-3CxxC"/>
</dbReference>
<gene>
    <name evidence="13" type="ORF">PLEPLA_LOCUS46045</name>
</gene>
<dbReference type="GO" id="GO:0048477">
    <property type="term" value="P:oogenesis"/>
    <property type="evidence" value="ECO:0007669"/>
    <property type="project" value="UniProtKB-KW"/>
</dbReference>